<gene>
    <name evidence="1" type="ORF">TCM_014364</name>
</gene>
<dbReference type="AlphaFoldDB" id="A0A061G568"/>
<reference evidence="1 2" key="1">
    <citation type="journal article" date="2013" name="Genome Biol.">
        <title>The genome sequence of the most widely cultivated cacao type and its use to identify candidate genes regulating pod color.</title>
        <authorList>
            <person name="Motamayor J.C."/>
            <person name="Mockaitis K."/>
            <person name="Schmutz J."/>
            <person name="Haiminen N."/>
            <person name="Iii D.L."/>
            <person name="Cornejo O."/>
            <person name="Findley S.D."/>
            <person name="Zheng P."/>
            <person name="Utro F."/>
            <person name="Royaert S."/>
            <person name="Saski C."/>
            <person name="Jenkins J."/>
            <person name="Podicheti R."/>
            <person name="Zhao M."/>
            <person name="Scheffler B.E."/>
            <person name="Stack J.C."/>
            <person name="Feltus F.A."/>
            <person name="Mustiga G.M."/>
            <person name="Amores F."/>
            <person name="Phillips W."/>
            <person name="Marelli J.P."/>
            <person name="May G.D."/>
            <person name="Shapiro H."/>
            <person name="Ma J."/>
            <person name="Bustamante C.D."/>
            <person name="Schnell R.J."/>
            <person name="Main D."/>
            <person name="Gilbert D."/>
            <person name="Parida L."/>
            <person name="Kuhn D.N."/>
        </authorList>
    </citation>
    <scope>NUCLEOTIDE SEQUENCE [LARGE SCALE GENOMIC DNA]</scope>
    <source>
        <strain evidence="2">cv. Matina 1-6</strain>
    </source>
</reference>
<name>A0A061G568_THECC</name>
<keyword evidence="2" id="KW-1185">Reference proteome</keyword>
<dbReference type="Proteomes" id="UP000026915">
    <property type="component" value="Chromosome 3"/>
</dbReference>
<evidence type="ECO:0000313" key="1">
    <source>
        <dbReference type="EMBL" id="EOY22149.1"/>
    </source>
</evidence>
<dbReference type="HOGENOM" id="CLU_1450088_0_0_1"/>
<dbReference type="EMBL" id="CM001881">
    <property type="protein sequence ID" value="EOY22149.1"/>
    <property type="molecule type" value="Genomic_DNA"/>
</dbReference>
<sequence>MNQKLINYLFGLLGVLQLKSQIHNGDLVNRVEKGMGLGWITLSVNGREVNYFTYQHTIKEVFYAPTDDTQHIIHYELREINLMVEFDVEDELKILFGDHGVVGSIRANGMADDKVEYTINETEPHAIRATLVVRRRLNKNELEFAIINNTSLIIDMGVNLKDVINDCMGDKNAYAHDMSDKPIIMGY</sequence>
<dbReference type="Gramene" id="EOY22149">
    <property type="protein sequence ID" value="EOY22149"/>
    <property type="gene ID" value="TCM_014364"/>
</dbReference>
<evidence type="ECO:0000313" key="2">
    <source>
        <dbReference type="Proteomes" id="UP000026915"/>
    </source>
</evidence>
<protein>
    <submittedName>
        <fullName evidence="1">Uncharacterized protein</fullName>
    </submittedName>
</protein>
<organism evidence="1 2">
    <name type="scientific">Theobroma cacao</name>
    <name type="common">Cacao</name>
    <name type="synonym">Cocoa</name>
    <dbReference type="NCBI Taxonomy" id="3641"/>
    <lineage>
        <taxon>Eukaryota</taxon>
        <taxon>Viridiplantae</taxon>
        <taxon>Streptophyta</taxon>
        <taxon>Embryophyta</taxon>
        <taxon>Tracheophyta</taxon>
        <taxon>Spermatophyta</taxon>
        <taxon>Magnoliopsida</taxon>
        <taxon>eudicotyledons</taxon>
        <taxon>Gunneridae</taxon>
        <taxon>Pentapetalae</taxon>
        <taxon>rosids</taxon>
        <taxon>malvids</taxon>
        <taxon>Malvales</taxon>
        <taxon>Malvaceae</taxon>
        <taxon>Byttnerioideae</taxon>
        <taxon>Theobroma</taxon>
    </lineage>
</organism>
<proteinExistence type="predicted"/>
<accession>A0A061G568</accession>
<dbReference type="InParanoid" id="A0A061G568"/>